<reference evidence="2 3" key="1">
    <citation type="submission" date="2024-07" db="EMBL/GenBank/DDBJ databases">
        <title>Whole genome sequencing of Prodigiosin pigment-producing Streptomyces salinarius isolated from rhizosphere soil of Arachis hypogaea.</title>
        <authorList>
            <person name="Vidhya A."/>
            <person name="Ramya S."/>
        </authorList>
    </citation>
    <scope>NUCLEOTIDE SEQUENCE [LARGE SCALE GENOMIC DNA]</scope>
    <source>
        <strain evidence="2 3">VRMG2420</strain>
    </source>
</reference>
<proteinExistence type="predicted"/>
<dbReference type="Gene3D" id="2.60.40.2850">
    <property type="match status" value="1"/>
</dbReference>
<evidence type="ECO:0000256" key="1">
    <source>
        <dbReference type="SAM" id="SignalP"/>
    </source>
</evidence>
<evidence type="ECO:0000313" key="3">
    <source>
        <dbReference type="Proteomes" id="UP001614264"/>
    </source>
</evidence>
<dbReference type="RefSeq" id="WP_102930313.1">
    <property type="nucleotide sequence ID" value="NZ_JBITPR010000039.1"/>
</dbReference>
<protein>
    <submittedName>
        <fullName evidence="2">Lactococcin 972 family bacteriocin</fullName>
    </submittedName>
</protein>
<dbReference type="Pfam" id="PF09683">
    <property type="entry name" value="Lactococcin_972"/>
    <property type="match status" value="1"/>
</dbReference>
<organism evidence="2 3">
    <name type="scientific">Streptomyces salinarius</name>
    <dbReference type="NCBI Taxonomy" id="2762598"/>
    <lineage>
        <taxon>Bacteria</taxon>
        <taxon>Bacillati</taxon>
        <taxon>Actinomycetota</taxon>
        <taxon>Actinomycetes</taxon>
        <taxon>Kitasatosporales</taxon>
        <taxon>Streptomycetaceae</taxon>
        <taxon>Streptomyces</taxon>
    </lineage>
</organism>
<keyword evidence="1" id="KW-0732">Signal</keyword>
<comment type="caution">
    <text evidence="2">The sequence shown here is derived from an EMBL/GenBank/DDBJ whole genome shotgun (WGS) entry which is preliminary data.</text>
</comment>
<feature type="signal peptide" evidence="1">
    <location>
        <begin position="1"/>
        <end position="27"/>
    </location>
</feature>
<dbReference type="InterPro" id="IPR006540">
    <property type="entry name" value="Lactococcin_972"/>
</dbReference>
<evidence type="ECO:0000313" key="2">
    <source>
        <dbReference type="EMBL" id="MFI7871921.1"/>
    </source>
</evidence>
<gene>
    <name evidence="2" type="ORF">AB4829_15155</name>
</gene>
<name>A0ABW8BA85_9ACTN</name>
<dbReference type="EMBL" id="JBITPR010000039">
    <property type="protein sequence ID" value="MFI7871921.1"/>
    <property type="molecule type" value="Genomic_DNA"/>
</dbReference>
<dbReference type="NCBIfam" id="TIGR01653">
    <property type="entry name" value="lactococcin_972"/>
    <property type="match status" value="1"/>
</dbReference>
<sequence>MLSLKNSIKAVAATGVVVMAFAAPALAAEDAGGGKWSHGVGANYVYSNYYHKDNYHSSSVEGAYWAKSGCTKEKVWSKASAKKSTWALNKAYYDPAC</sequence>
<accession>A0ABW8BA85</accession>
<keyword evidence="3" id="KW-1185">Reference proteome</keyword>
<feature type="chain" id="PRO_5045459714" evidence="1">
    <location>
        <begin position="28"/>
        <end position="97"/>
    </location>
</feature>
<dbReference type="Proteomes" id="UP001614264">
    <property type="component" value="Unassembled WGS sequence"/>
</dbReference>